<dbReference type="GO" id="GO:0006526">
    <property type="term" value="P:L-arginine biosynthetic process"/>
    <property type="evidence" value="ECO:0007669"/>
    <property type="project" value="UniProtKB-UniRule"/>
</dbReference>
<evidence type="ECO:0000256" key="6">
    <source>
        <dbReference type="ARBA" id="ARBA00022962"/>
    </source>
</evidence>
<dbReference type="HAMAP" id="MF_01209">
    <property type="entry name" value="CPSase_S_chain"/>
    <property type="match status" value="1"/>
</dbReference>
<comment type="function">
    <text evidence="8">Small subunit of the glutamine-dependent carbamoyl phosphate synthetase (CPSase). CPSase catalyzes the formation of carbamoyl phosphate from the ammonia moiety of glutamine, carbonate, and phosphate donated by ATP, constituting the first step of 2 biosynthetic pathways, one leading to arginine and/or urea and the other to pyrimidine nucleotides. The small subunit (glutamine amidotransferase) binds and cleaves glutamine to supply the large subunit with the substrate ammonia.</text>
</comment>
<keyword evidence="5 8" id="KW-0067">ATP-binding</keyword>
<dbReference type="EMBL" id="CP041372">
    <property type="protein sequence ID" value="QKS71499.1"/>
    <property type="molecule type" value="Genomic_DNA"/>
</dbReference>
<feature type="binding site" evidence="8">
    <location>
        <position position="207"/>
    </location>
    <ligand>
        <name>L-glutamine</name>
        <dbReference type="ChEBI" id="CHEBI:58359"/>
    </ligand>
</feature>
<dbReference type="PANTHER" id="PTHR43418:SF7">
    <property type="entry name" value="CARBAMOYL-PHOSPHATE SYNTHASE SMALL CHAIN"/>
    <property type="match status" value="1"/>
</dbReference>
<evidence type="ECO:0000259" key="9">
    <source>
        <dbReference type="SMART" id="SM01097"/>
    </source>
</evidence>
<keyword evidence="11" id="KW-1185">Reference proteome</keyword>
<evidence type="ECO:0000256" key="1">
    <source>
        <dbReference type="ARBA" id="ARBA00005077"/>
    </source>
</evidence>
<feature type="binding site" evidence="8">
    <location>
        <position position="274"/>
    </location>
    <ligand>
        <name>L-glutamine</name>
        <dbReference type="ChEBI" id="CHEBI:58359"/>
    </ligand>
</feature>
<dbReference type="InterPro" id="IPR050472">
    <property type="entry name" value="Anth_synth/Amidotransfase"/>
</dbReference>
<dbReference type="Proteomes" id="UP000318138">
    <property type="component" value="Chromosome"/>
</dbReference>
<comment type="subunit">
    <text evidence="8">Composed of two chains; the small (or glutamine) chain promotes the hydrolysis of glutamine to ammonia, which is used by the large (or ammonia) chain to synthesize carbamoyl phosphate. Tetramer of heterodimers (alpha,beta)4.</text>
</comment>
<dbReference type="InterPro" id="IPR029062">
    <property type="entry name" value="Class_I_gatase-like"/>
</dbReference>
<feature type="region of interest" description="CPSase" evidence="8">
    <location>
        <begin position="1"/>
        <end position="156"/>
    </location>
</feature>
<keyword evidence="8" id="KW-0665">Pyrimidine biosynthesis</keyword>
<feature type="binding site" evidence="8">
    <location>
        <position position="236"/>
    </location>
    <ligand>
        <name>L-glutamine</name>
        <dbReference type="ChEBI" id="CHEBI:58359"/>
    </ligand>
</feature>
<comment type="pathway">
    <text evidence="1 8">Amino-acid biosynthesis; L-arginine biosynthesis; carbamoyl phosphate from bicarbonate: step 1/1.</text>
</comment>
<feature type="binding site" evidence="8">
    <location>
        <position position="233"/>
    </location>
    <ligand>
        <name>L-glutamine</name>
        <dbReference type="ChEBI" id="CHEBI:58359"/>
    </ligand>
</feature>
<name>A0A859FE91_9BACI</name>
<dbReference type="PRINTS" id="PR00096">
    <property type="entry name" value="GATASE"/>
</dbReference>
<feature type="domain" description="Carbamoyl-phosphate synthase small subunit N-terminal" evidence="9">
    <location>
        <begin position="1"/>
        <end position="130"/>
    </location>
</feature>
<sequence>MTTLTLRTGETFAGKGFGADVACSGEVVFNTGMTGYQEMMTDPSYAGQILVFTYPMIGNYGINRRDAESIKPSLKGVVVKKASHRPHHHQAMMNLHEWLTLHGIPGLMDVDTRMLARLIRERGTVTGSFGEGGDILTNQVAHVASEKATWIPGGEKRVVLLDFGSKKGIIRELTRRGLEVIVVPHTISAREIDALHPDGIVISNGPGDPVDVSHVLPTIQTLCSTYPTFGICLGHQLIALAHGAKTEKMVFGHRGGNHPVMDKRKNVVSLSSQNHSYSVVRESLAQTDFVETFVNVNDDSVEGIMHKELPVMSVQFHPEAAPGPVDTSYLFDEFMTMMVNVQKRGMTYA</sequence>
<keyword evidence="3 8" id="KW-0436">Ligase</keyword>
<dbReference type="Pfam" id="PF00988">
    <property type="entry name" value="CPSase_sm_chain"/>
    <property type="match status" value="1"/>
</dbReference>
<evidence type="ECO:0000256" key="8">
    <source>
        <dbReference type="HAMAP-Rule" id="MF_01209"/>
    </source>
</evidence>
<dbReference type="InterPro" id="IPR036480">
    <property type="entry name" value="CarbP_synth_ssu_N_sf"/>
</dbReference>
<dbReference type="PROSITE" id="PS51273">
    <property type="entry name" value="GATASE_TYPE_1"/>
    <property type="match status" value="1"/>
</dbReference>
<feature type="active site" evidence="8">
    <location>
        <position position="319"/>
    </location>
</feature>
<evidence type="ECO:0000256" key="4">
    <source>
        <dbReference type="ARBA" id="ARBA00022741"/>
    </source>
</evidence>
<evidence type="ECO:0000256" key="2">
    <source>
        <dbReference type="ARBA" id="ARBA00007800"/>
    </source>
</evidence>
<dbReference type="GO" id="GO:0006207">
    <property type="term" value="P:'de novo' pyrimidine nucleobase biosynthetic process"/>
    <property type="evidence" value="ECO:0007669"/>
    <property type="project" value="InterPro"/>
</dbReference>
<dbReference type="UniPathway" id="UPA00070">
    <property type="reaction ID" value="UER00115"/>
</dbReference>
<comment type="similarity">
    <text evidence="2 8">Belongs to the CarA family.</text>
</comment>
<dbReference type="Gene3D" id="3.50.30.20">
    <property type="entry name" value="Carbamoyl-phosphate synthase small subunit, N-terminal domain"/>
    <property type="match status" value="1"/>
</dbReference>
<dbReference type="InterPro" id="IPR035686">
    <property type="entry name" value="CPSase_GATase1"/>
</dbReference>
<dbReference type="KEGG" id="psua:FLK61_32935"/>
<dbReference type="EC" id="6.3.5.5" evidence="8"/>
<dbReference type="AlphaFoldDB" id="A0A859FE91"/>
<dbReference type="UniPathway" id="UPA00068">
    <property type="reaction ID" value="UER00171"/>
</dbReference>
<dbReference type="GO" id="GO:0044205">
    <property type="term" value="P:'de novo' UMP biosynthetic process"/>
    <property type="evidence" value="ECO:0007669"/>
    <property type="project" value="UniProtKB-UniRule"/>
</dbReference>
<comment type="catalytic activity">
    <reaction evidence="7 8">
        <text>hydrogencarbonate + L-glutamine + 2 ATP + H2O = carbamoyl phosphate + L-glutamate + 2 ADP + phosphate + 2 H(+)</text>
        <dbReference type="Rhea" id="RHEA:18633"/>
        <dbReference type="ChEBI" id="CHEBI:15377"/>
        <dbReference type="ChEBI" id="CHEBI:15378"/>
        <dbReference type="ChEBI" id="CHEBI:17544"/>
        <dbReference type="ChEBI" id="CHEBI:29985"/>
        <dbReference type="ChEBI" id="CHEBI:30616"/>
        <dbReference type="ChEBI" id="CHEBI:43474"/>
        <dbReference type="ChEBI" id="CHEBI:58228"/>
        <dbReference type="ChEBI" id="CHEBI:58359"/>
        <dbReference type="ChEBI" id="CHEBI:456216"/>
        <dbReference type="EC" id="6.3.5.5"/>
    </reaction>
</comment>
<dbReference type="Pfam" id="PF00117">
    <property type="entry name" value="GATase"/>
    <property type="match status" value="1"/>
</dbReference>
<keyword evidence="4 8" id="KW-0547">Nucleotide-binding</keyword>
<dbReference type="NCBIfam" id="TIGR01368">
    <property type="entry name" value="CPSaseIIsmall"/>
    <property type="match status" value="1"/>
</dbReference>
<dbReference type="InterPro" id="IPR006274">
    <property type="entry name" value="CarbamoylP_synth_ssu"/>
</dbReference>
<dbReference type="GO" id="GO:0006541">
    <property type="term" value="P:glutamine metabolic process"/>
    <property type="evidence" value="ECO:0007669"/>
    <property type="project" value="InterPro"/>
</dbReference>
<dbReference type="SUPFAM" id="SSF52317">
    <property type="entry name" value="Class I glutamine amidotransferase-like"/>
    <property type="match status" value="1"/>
</dbReference>
<dbReference type="GO" id="GO:0004088">
    <property type="term" value="F:carbamoyl-phosphate synthase (glutamine-hydrolyzing) activity"/>
    <property type="evidence" value="ECO:0007669"/>
    <property type="project" value="UniProtKB-UniRule"/>
</dbReference>
<feature type="binding site" evidence="8">
    <location>
        <position position="205"/>
    </location>
    <ligand>
        <name>L-glutamine</name>
        <dbReference type="ChEBI" id="CHEBI:58359"/>
    </ligand>
</feature>
<reference evidence="11" key="1">
    <citation type="submission" date="2019-07" db="EMBL/GenBank/DDBJ databases">
        <title>Bacillus alkalisoli sp. nov. isolated from saline soil.</title>
        <authorList>
            <person name="Sun J.-Q."/>
            <person name="Xu L."/>
        </authorList>
    </citation>
    <scope>NUCLEOTIDE SEQUENCE [LARGE SCALE GENOMIC DNA]</scope>
    <source>
        <strain evidence="11">M4U3P1</strain>
    </source>
</reference>
<dbReference type="PRINTS" id="PR00097">
    <property type="entry name" value="ANTSNTHASEII"/>
</dbReference>
<keyword evidence="8" id="KW-0055">Arginine biosynthesis</keyword>
<evidence type="ECO:0000313" key="10">
    <source>
        <dbReference type="EMBL" id="QKS71499.1"/>
    </source>
</evidence>
<dbReference type="SMART" id="SM01097">
    <property type="entry name" value="CPSase_sm_chain"/>
    <property type="match status" value="1"/>
</dbReference>
<protein>
    <recommendedName>
        <fullName evidence="8">Carbamoyl phosphate synthase small chain</fullName>
        <ecNumber evidence="8">6.3.5.5</ecNumber>
    </recommendedName>
    <alternativeName>
        <fullName evidence="8">Carbamoyl phosphate synthetase glutamine chain</fullName>
    </alternativeName>
</protein>
<keyword evidence="6 8" id="KW-0315">Glutamine amidotransferase</keyword>
<dbReference type="CDD" id="cd01744">
    <property type="entry name" value="GATase1_CPSase"/>
    <property type="match status" value="1"/>
</dbReference>
<dbReference type="Gene3D" id="3.40.50.880">
    <property type="match status" value="1"/>
</dbReference>
<evidence type="ECO:0000313" key="11">
    <source>
        <dbReference type="Proteomes" id="UP000318138"/>
    </source>
</evidence>
<dbReference type="PRINTS" id="PR00099">
    <property type="entry name" value="CPSGATASE"/>
</dbReference>
<dbReference type="PANTHER" id="PTHR43418">
    <property type="entry name" value="MULTIFUNCTIONAL TRYPTOPHAN BIOSYNTHESIS PROTEIN-RELATED"/>
    <property type="match status" value="1"/>
</dbReference>
<proteinExistence type="inferred from homology"/>
<feature type="binding site" evidence="8">
    <location>
        <position position="44"/>
    </location>
    <ligand>
        <name>L-glutamine</name>
        <dbReference type="ChEBI" id="CHEBI:58359"/>
    </ligand>
</feature>
<accession>A0A859FE91</accession>
<gene>
    <name evidence="8" type="primary">carA</name>
    <name evidence="10" type="ORF">FLK61_32935</name>
</gene>
<dbReference type="GO" id="GO:0005524">
    <property type="term" value="F:ATP binding"/>
    <property type="evidence" value="ECO:0007669"/>
    <property type="project" value="UniProtKB-UniRule"/>
</dbReference>
<feature type="active site" evidence="8">
    <location>
        <position position="317"/>
    </location>
</feature>
<dbReference type="RefSeq" id="WP_176009534.1">
    <property type="nucleotide sequence ID" value="NZ_CP041372.2"/>
</dbReference>
<organism evidence="10 11">
    <name type="scientific">Paenalkalicoccus suaedae</name>
    <dbReference type="NCBI Taxonomy" id="2592382"/>
    <lineage>
        <taxon>Bacteria</taxon>
        <taxon>Bacillati</taxon>
        <taxon>Bacillota</taxon>
        <taxon>Bacilli</taxon>
        <taxon>Bacillales</taxon>
        <taxon>Bacillaceae</taxon>
        <taxon>Paenalkalicoccus</taxon>
    </lineage>
</organism>
<dbReference type="InterPro" id="IPR017926">
    <property type="entry name" value="GATASE"/>
</dbReference>
<evidence type="ECO:0000256" key="7">
    <source>
        <dbReference type="ARBA" id="ARBA00048816"/>
    </source>
</evidence>
<evidence type="ECO:0000256" key="5">
    <source>
        <dbReference type="ARBA" id="ARBA00022840"/>
    </source>
</evidence>
<dbReference type="SUPFAM" id="SSF52021">
    <property type="entry name" value="Carbamoyl phosphate synthetase, small subunit N-terminal domain"/>
    <property type="match status" value="1"/>
</dbReference>
<feature type="active site" description="Nucleophile" evidence="8">
    <location>
        <position position="232"/>
    </location>
</feature>
<keyword evidence="8" id="KW-0028">Amino-acid biosynthesis</keyword>
<dbReference type="NCBIfam" id="NF009475">
    <property type="entry name" value="PRK12838.1"/>
    <property type="match status" value="1"/>
</dbReference>
<feature type="binding site" evidence="8">
    <location>
        <position position="277"/>
    </location>
    <ligand>
        <name>L-glutamine</name>
        <dbReference type="ChEBI" id="CHEBI:58359"/>
    </ligand>
</feature>
<dbReference type="InterPro" id="IPR002474">
    <property type="entry name" value="CarbamoylP_synth_ssu_N"/>
</dbReference>
<comment type="pathway">
    <text evidence="8">Pyrimidine metabolism; UMP biosynthesis via de novo pathway; (S)-dihydroorotate from bicarbonate: step 1/3.</text>
</comment>
<evidence type="ECO:0000256" key="3">
    <source>
        <dbReference type="ARBA" id="ARBA00022598"/>
    </source>
</evidence>
<comment type="catalytic activity">
    <reaction evidence="8">
        <text>L-glutamine + H2O = L-glutamate + NH4(+)</text>
        <dbReference type="Rhea" id="RHEA:15889"/>
        <dbReference type="ChEBI" id="CHEBI:15377"/>
        <dbReference type="ChEBI" id="CHEBI:28938"/>
        <dbReference type="ChEBI" id="CHEBI:29985"/>
        <dbReference type="ChEBI" id="CHEBI:58359"/>
    </reaction>
</comment>
<comment type="caution">
    <text evidence="8">Lacks conserved residue(s) required for the propagation of feature annotation.</text>
</comment>